<evidence type="ECO:0000313" key="2">
    <source>
        <dbReference type="Proteomes" id="UP000831817"/>
    </source>
</evidence>
<keyword evidence="2" id="KW-1185">Reference proteome</keyword>
<dbReference type="EMBL" id="AP025698">
    <property type="protein sequence ID" value="BDH79779.1"/>
    <property type="molecule type" value="Genomic_DNA"/>
</dbReference>
<name>A0ABM7YEJ8_9EURY</name>
<evidence type="ECO:0000313" key="1">
    <source>
        <dbReference type="EMBL" id="BDH79779.1"/>
    </source>
</evidence>
<proteinExistence type="predicted"/>
<protein>
    <recommendedName>
        <fullName evidence="3">Winged helix-turn-helix domain-containing protein</fullName>
    </recommendedName>
</protein>
<evidence type="ECO:0008006" key="3">
    <source>
        <dbReference type="Google" id="ProtNLM"/>
    </source>
</evidence>
<organism evidence="1 2">
    <name type="scientific">Methanothermobacter tenebrarum</name>
    <dbReference type="NCBI Taxonomy" id="680118"/>
    <lineage>
        <taxon>Archaea</taxon>
        <taxon>Methanobacteriati</taxon>
        <taxon>Methanobacteriota</taxon>
        <taxon>Methanomada group</taxon>
        <taxon>Methanobacteria</taxon>
        <taxon>Methanobacteriales</taxon>
        <taxon>Methanobacteriaceae</taxon>
        <taxon>Methanothermobacter</taxon>
    </lineage>
</organism>
<dbReference type="GeneID" id="71965683"/>
<dbReference type="RefSeq" id="WP_248564106.1">
    <property type="nucleotide sequence ID" value="NZ_AP025698.1"/>
</dbReference>
<reference evidence="1 2" key="1">
    <citation type="submission" date="2022-04" db="EMBL/GenBank/DDBJ databases">
        <title>Complete genome of Methanothermobacter tenebrarum strain RMAS.</title>
        <authorList>
            <person name="Nakamura K."/>
            <person name="Oshima K."/>
            <person name="Hattori M."/>
            <person name="Kamagata Y."/>
            <person name="Takamizawa K."/>
        </authorList>
    </citation>
    <scope>NUCLEOTIDE SEQUENCE [LARGE SCALE GENOMIC DNA]</scope>
    <source>
        <strain evidence="1 2">RMAS</strain>
    </source>
</reference>
<gene>
    <name evidence="1" type="ORF">MTTB_11580</name>
</gene>
<sequence>MPRKYNIDQIILRLLAEDDLSRREIAEKTREALGRPVSDKSINEALMKLLEDGKVQVVDYDLSVYNSVKRIQSIKSDGIVFGLMRKDPFKISMLFRRTESEDAGEAERAYKKLRRLFRAKMAVAGMKDYTLFDRMMNEIFIMDSKNKDRIIRRLSWALSDEKGSLDEFEDLIHYFKVREY</sequence>
<accession>A0ABM7YEJ8</accession>
<dbReference type="Proteomes" id="UP000831817">
    <property type="component" value="Chromosome"/>
</dbReference>